<organism evidence="2 3">
    <name type="scientific">Amycolatopsis sulphurea</name>
    <dbReference type="NCBI Taxonomy" id="76022"/>
    <lineage>
        <taxon>Bacteria</taxon>
        <taxon>Bacillati</taxon>
        <taxon>Actinomycetota</taxon>
        <taxon>Actinomycetes</taxon>
        <taxon>Pseudonocardiales</taxon>
        <taxon>Pseudonocardiaceae</taxon>
        <taxon>Amycolatopsis</taxon>
    </lineage>
</organism>
<evidence type="ECO:0000256" key="1">
    <source>
        <dbReference type="SAM" id="MobiDB-lite"/>
    </source>
</evidence>
<protein>
    <submittedName>
        <fullName evidence="2">Uncharacterized protein</fullName>
    </submittedName>
</protein>
<dbReference type="EMBL" id="PDJK01000002">
    <property type="protein sequence ID" value="PFG50221.1"/>
    <property type="molecule type" value="Genomic_DNA"/>
</dbReference>
<sequence>MATAVRSSPVTQQRAHEEPAVRVKRVVSHQQLVRFHQYAIQLRLTAELGETAHKVTQRFGAQRRQYVLRQRRAQRGQAHHRYAEAARAHRQVDAQPRSSAHVPGVLGCAQRRHGTADRVGAITDTHPRGHDQAFRPDPVSVRAGRFGERRRALAEHQRHLRRAQVQCLRLPDEPGEVGESPATGNGGPPVRGCGRAGPVVPAGFHSPTPRAGQSRVNLRWVTRCGRAASAPRRSILFFS</sequence>
<proteinExistence type="predicted"/>
<dbReference type="AlphaFoldDB" id="A0A2A9FHL1"/>
<gene>
    <name evidence="2" type="ORF">ATK36_5434</name>
</gene>
<accession>A0A2A9FHL1</accession>
<reference evidence="2 3" key="1">
    <citation type="submission" date="2017-10" db="EMBL/GenBank/DDBJ databases">
        <title>Sequencing the genomes of 1000 actinobacteria strains.</title>
        <authorList>
            <person name="Klenk H.-P."/>
        </authorList>
    </citation>
    <scope>NUCLEOTIDE SEQUENCE [LARGE SCALE GENOMIC DNA]</scope>
    <source>
        <strain evidence="2 3">DSM 46092</strain>
    </source>
</reference>
<feature type="region of interest" description="Disordered" evidence="1">
    <location>
        <begin position="171"/>
        <end position="214"/>
    </location>
</feature>
<evidence type="ECO:0000313" key="2">
    <source>
        <dbReference type="EMBL" id="PFG50221.1"/>
    </source>
</evidence>
<name>A0A2A9FHL1_9PSEU</name>
<dbReference type="Proteomes" id="UP000243542">
    <property type="component" value="Unassembled WGS sequence"/>
</dbReference>
<evidence type="ECO:0000313" key="3">
    <source>
        <dbReference type="Proteomes" id="UP000243542"/>
    </source>
</evidence>
<comment type="caution">
    <text evidence="2">The sequence shown here is derived from an EMBL/GenBank/DDBJ whole genome shotgun (WGS) entry which is preliminary data.</text>
</comment>
<keyword evidence="3" id="KW-1185">Reference proteome</keyword>